<proteinExistence type="predicted"/>
<keyword evidence="1" id="KW-0175">Coiled coil</keyword>
<sequence length="1217" mass="136085">MDSGCGELLRRAFVHPSWAAPHSVWRFFLRGPRESTCRLWRCQVPSRQGGFEVAEREAGIRAVREARSPEVLAKLLDELPVLHAPVFHRDVLTHLRQELPPEERRQFERLFCYLDWRAQQRHGSAPAEVDEVPQAHCSLPYAPPYFQQVMELLKGQVPPYLPERPLDPATEESKIADGLMSVNGTPVALPPYQPVPGSQWGIVIIECLRCRTRRPEARALHIDLIRVPDMRAPLAEGRINNAACPHCGFKVGLPAGVWLLDPPWPRDTLAVLSCLIRVDPLNIFYLPSCWRQREHQMVVVLEARSSQLLNDLQVESAPSESGPDKQLVRIIYSQDELKAQLNASSGGQVPLLMEAAVAQLALRLEAEEMSLEEAREFARAWVAQEGKDWPLLMSPIHLDEEGRPMRAVAQALLTEQLAEHRNLEVLDRAILSIQLVAMLLEAQRVGQAEAVLARAEDLWNQIQPGDDDRHLIVASMIERSHSDILTWKGRYEEAAQRRHRAEELLPSQPEGSWWVRFQFWRYRAVDALHLRREKKFDESLVAFAQCIPMLEQLYGEALQENAPEGQAARGDAQNILGGALANCASVLQEGEGVFSNDPSRLHTHGMAWVFEYAARLPAWPSEPEDSQDEGSRRWIVVGRLLKRALDLSQASRAWRFAAAQAMRLTDVMLHFGHLHAAVEQASEWVKFAQQANHYHSLAHALFFLGRMGLHLARHGPGSLDLFESAAESLLRDLVSQGPQAELPHWAPMLVEMSFLCVKMGADAGKAVMIAESLKAAVTAVHVEAGVPGSGRASGEFLAQRVEELTCERERLRVETFNFEEGEPERAELSASIERVEQQLAESRRELGLRNAQYVRWCEPSYIHLSAVDDIRRRLDVLGSRATYLGFSIGEIGVWTYALWSEGIILEPVSWEGWREDLKILDAPDALLSDPKLMETVLERVGRRLLEPVLERLELMSPSDRLIISPTQGLLHVPFAAFPIGAERLVQQFVLSVVSGAGLFEACFDRRPGPISSALLVGVPRHDYMKVQLPYARDEVKKLESLLRDSGCEVRLLLDQQATASAVLSEAAAYDVLHFACHARWSLQAAIRPQLVLHPDFERDSGELTDWRIVNELRLRPGALVNLSACQSARQIEGGAEIRDGLLPAILQAGAGAAVATLWSISDAPMPVLQTVLYENLLAGQPPAEALARTLRRCIQGELGPVLADPLVWLAFMLYGVG</sequence>
<evidence type="ECO:0000259" key="2">
    <source>
        <dbReference type="Pfam" id="PF12770"/>
    </source>
</evidence>
<evidence type="ECO:0000256" key="1">
    <source>
        <dbReference type="SAM" id="Coils"/>
    </source>
</evidence>
<feature type="domain" description="CHAT" evidence="2">
    <location>
        <begin position="937"/>
        <end position="1215"/>
    </location>
</feature>
<feature type="coiled-coil region" evidence="1">
    <location>
        <begin position="794"/>
        <end position="852"/>
    </location>
</feature>
<organism evidence="3 4">
    <name type="scientific">Archangium gephyra</name>
    <dbReference type="NCBI Taxonomy" id="48"/>
    <lineage>
        <taxon>Bacteria</taxon>
        <taxon>Pseudomonadati</taxon>
        <taxon>Myxococcota</taxon>
        <taxon>Myxococcia</taxon>
        <taxon>Myxococcales</taxon>
        <taxon>Cystobacterineae</taxon>
        <taxon>Archangiaceae</taxon>
        <taxon>Archangium</taxon>
    </lineage>
</organism>
<dbReference type="InterPro" id="IPR024983">
    <property type="entry name" value="CHAT_dom"/>
</dbReference>
<dbReference type="Pfam" id="PF12770">
    <property type="entry name" value="CHAT"/>
    <property type="match status" value="1"/>
</dbReference>
<evidence type="ECO:0000313" key="3">
    <source>
        <dbReference type="EMBL" id="AKJ03039.1"/>
    </source>
</evidence>
<dbReference type="KEGG" id="age:AA314_04665"/>
<evidence type="ECO:0000313" key="4">
    <source>
        <dbReference type="Proteomes" id="UP000035579"/>
    </source>
</evidence>
<reference evidence="3 4" key="1">
    <citation type="submission" date="2015-05" db="EMBL/GenBank/DDBJ databases">
        <title>Genome assembly of Archangium gephyra DSM 2261.</title>
        <authorList>
            <person name="Sharma G."/>
            <person name="Subramanian S."/>
        </authorList>
    </citation>
    <scope>NUCLEOTIDE SEQUENCE [LARGE SCALE GENOMIC DNA]</scope>
    <source>
        <strain evidence="3 4">DSM 2261</strain>
    </source>
</reference>
<gene>
    <name evidence="3" type="ORF">AA314_04665</name>
</gene>
<accession>A0AAC8Q8Y7</accession>
<name>A0AAC8Q8Y7_9BACT</name>
<protein>
    <submittedName>
        <fullName evidence="3">TPR repeat protein</fullName>
    </submittedName>
</protein>
<dbReference type="EMBL" id="CP011509">
    <property type="protein sequence ID" value="AKJ03039.1"/>
    <property type="molecule type" value="Genomic_DNA"/>
</dbReference>
<dbReference type="Proteomes" id="UP000035579">
    <property type="component" value="Chromosome"/>
</dbReference>
<dbReference type="AlphaFoldDB" id="A0AAC8Q8Y7"/>